<accession>A0AA88GQ57</accession>
<evidence type="ECO:0000313" key="2">
    <source>
        <dbReference type="Proteomes" id="UP000816034"/>
    </source>
</evidence>
<dbReference type="AlphaFoldDB" id="A0AA88GQ57"/>
<dbReference type="GeneID" id="68097543"/>
<organism evidence="1 2">
    <name type="scientific">Naegleria lovaniensis</name>
    <name type="common">Amoeba</name>
    <dbReference type="NCBI Taxonomy" id="51637"/>
    <lineage>
        <taxon>Eukaryota</taxon>
        <taxon>Discoba</taxon>
        <taxon>Heterolobosea</taxon>
        <taxon>Tetramitia</taxon>
        <taxon>Eutetramitia</taxon>
        <taxon>Vahlkampfiidae</taxon>
        <taxon>Naegleria</taxon>
    </lineage>
</organism>
<name>A0AA88GQ57_NAELO</name>
<dbReference type="EMBL" id="PYSW02000023">
    <property type="protein sequence ID" value="KAG2382508.1"/>
    <property type="molecule type" value="Genomic_DNA"/>
</dbReference>
<sequence>MISSDENDLRLMNQQAPSIPHMIVLHECGEWNETDFMLKTSEPNTMLLLGDYQLCSHESLPIKNLNHFGQTLVIGCISRKELQFSHEESYLTSFICDPSNSFLIHFIDPKKYENNKLNGYLFLTQSNNNQLFEILMHHFDRYIEEYIQSNTNLKLWTNHANFTKLLKHLLLSLILLAKFQQQVKASKDFSLVMRQQERTWLNQICLETQDSIWHDLYEKVHNFLKQVENNHQERIQKFNTLLSSQSCSKKVFRASKL</sequence>
<keyword evidence="2" id="KW-1185">Reference proteome</keyword>
<gene>
    <name evidence="1" type="ORF">C9374_005088</name>
</gene>
<proteinExistence type="predicted"/>
<protein>
    <submittedName>
        <fullName evidence="1">Uncharacterized protein</fullName>
    </submittedName>
</protein>
<dbReference type="Proteomes" id="UP000816034">
    <property type="component" value="Unassembled WGS sequence"/>
</dbReference>
<evidence type="ECO:0000313" key="1">
    <source>
        <dbReference type="EMBL" id="KAG2382508.1"/>
    </source>
</evidence>
<comment type="caution">
    <text evidence="1">The sequence shown here is derived from an EMBL/GenBank/DDBJ whole genome shotgun (WGS) entry which is preliminary data.</text>
</comment>
<reference evidence="1 2" key="1">
    <citation type="journal article" date="2018" name="BMC Genomics">
        <title>The genome of Naegleria lovaniensis, the basis for a comparative approach to unravel pathogenicity factors of the human pathogenic amoeba N. fowleri.</title>
        <authorList>
            <person name="Liechti N."/>
            <person name="Schurch N."/>
            <person name="Bruggmann R."/>
            <person name="Wittwer M."/>
        </authorList>
    </citation>
    <scope>NUCLEOTIDE SEQUENCE [LARGE SCALE GENOMIC DNA]</scope>
    <source>
        <strain evidence="1 2">ATCC 30569</strain>
    </source>
</reference>
<dbReference type="RefSeq" id="XP_044548187.1">
    <property type="nucleotide sequence ID" value="XM_044694799.1"/>
</dbReference>